<organism evidence="2 3">
    <name type="scientific">Eubacterium oxidoreducens</name>
    <dbReference type="NCBI Taxonomy" id="1732"/>
    <lineage>
        <taxon>Bacteria</taxon>
        <taxon>Bacillati</taxon>
        <taxon>Bacillota</taxon>
        <taxon>Clostridia</taxon>
        <taxon>Eubacteriales</taxon>
        <taxon>Eubacteriaceae</taxon>
        <taxon>Eubacterium</taxon>
    </lineage>
</organism>
<dbReference type="PANTHER" id="PTHR42783">
    <property type="entry name" value="GLUTAMATE SYNTHASE [NADPH] SMALL CHAIN"/>
    <property type="match status" value="1"/>
</dbReference>
<gene>
    <name evidence="2" type="ORF">SAMN02910417_01777</name>
</gene>
<dbReference type="Pfam" id="PF14691">
    <property type="entry name" value="Fer4_20"/>
    <property type="match status" value="1"/>
</dbReference>
<dbReference type="InterPro" id="IPR019575">
    <property type="entry name" value="Nuop51_4Fe4S-bd"/>
</dbReference>
<dbReference type="Pfam" id="PF13450">
    <property type="entry name" value="NAD_binding_8"/>
    <property type="match status" value="1"/>
</dbReference>
<dbReference type="InterPro" id="IPR028261">
    <property type="entry name" value="DPD_II"/>
</dbReference>
<dbReference type="PRINTS" id="PR00419">
    <property type="entry name" value="ADXRDTASE"/>
</dbReference>
<dbReference type="GO" id="GO:0051539">
    <property type="term" value="F:4 iron, 4 sulfur cluster binding"/>
    <property type="evidence" value="ECO:0007669"/>
    <property type="project" value="InterPro"/>
</dbReference>
<proteinExistence type="predicted"/>
<dbReference type="SUPFAM" id="SSF140490">
    <property type="entry name" value="Nqo1C-terminal domain-like"/>
    <property type="match status" value="1"/>
</dbReference>
<dbReference type="Gene3D" id="3.50.50.60">
    <property type="entry name" value="FAD/NAD(P)-binding domain"/>
    <property type="match status" value="2"/>
</dbReference>
<dbReference type="AlphaFoldDB" id="A0A1G6BSZ1"/>
<evidence type="ECO:0000259" key="1">
    <source>
        <dbReference type="SMART" id="SM00928"/>
    </source>
</evidence>
<accession>A0A1G6BSZ1</accession>
<sequence length="619" mass="66918">MYQKGDVLLSRLTFETQSRSDTFIQSLYGDIGRRIAASPSDVCPVDLTYSLLKMAQTQTCGKCTPCRIGLEQVAGLLDKIKSHKATMADLDEIIRQSNQIMETADCALGKTAARMVLSGIETFRKDYEAHINEHHCTTNPQRTIPCVAGCPAHVDIPGYISLVKNESYADAVRVIRKDNPFPVACALICEHPCEHQCRRAYIDAPVNIRGIKRTAIEKAGKVEAPKCAESTGKKVAVIGGGPSGLTAAYFLQLMGHQVTVFERRKRLGGMLVYGIPDYRLPADMIQQDIDCILSTGVEAKLESNIGNTPEEIKKLIGEYDAVYVAIGAHQGKSVRIDGEDANGVLSAVEYLGKIGDGEIPDFTGKKVAVIGGGNVAMDCTRSAIRCGAKEVKIVYRRRKEDMTALVEEVDGAIAEGAIMMDLHAPLRIEKDANGNVAALIAEPQMPSVVKGGRVSPAPAGKGEVKIDCDIVLVAVGQGIEWETFDAAGVTAQAGRFVTEPWAEVASLDGVFAGGDCVSGPKTAILAISAGKVAARNIDNYLGFDHKIKLDVEIPAPAFADRVQCGRVNMAEREPLSRNHDFDLMEMPMSDIEAAQETNRCLRCDHYGCGMFKGGRELEW</sequence>
<dbReference type="Gene3D" id="1.10.1060.10">
    <property type="entry name" value="Alpha-helical ferredoxin"/>
    <property type="match status" value="1"/>
</dbReference>
<evidence type="ECO:0000313" key="3">
    <source>
        <dbReference type="Proteomes" id="UP000199228"/>
    </source>
</evidence>
<keyword evidence="3" id="KW-1185">Reference proteome</keyword>
<dbReference type="SMART" id="SM00928">
    <property type="entry name" value="NADH_4Fe-4S"/>
    <property type="match status" value="1"/>
</dbReference>
<dbReference type="InterPro" id="IPR023753">
    <property type="entry name" value="FAD/NAD-binding_dom"/>
</dbReference>
<reference evidence="2 3" key="1">
    <citation type="submission" date="2016-10" db="EMBL/GenBank/DDBJ databases">
        <authorList>
            <person name="de Groot N.N."/>
        </authorList>
    </citation>
    <scope>NUCLEOTIDE SEQUENCE [LARGE SCALE GENOMIC DNA]</scope>
    <source>
        <strain evidence="2 3">DSM 3217</strain>
    </source>
</reference>
<protein>
    <submittedName>
        <fullName evidence="2">NADPH-dependent glutamate synthase beta chain</fullName>
    </submittedName>
</protein>
<dbReference type="GO" id="GO:0016491">
    <property type="term" value="F:oxidoreductase activity"/>
    <property type="evidence" value="ECO:0007669"/>
    <property type="project" value="InterPro"/>
</dbReference>
<dbReference type="InterPro" id="IPR036188">
    <property type="entry name" value="FAD/NAD-bd_sf"/>
</dbReference>
<dbReference type="Pfam" id="PF10589">
    <property type="entry name" value="NADH_4Fe-4S"/>
    <property type="match status" value="1"/>
</dbReference>
<dbReference type="InterPro" id="IPR009051">
    <property type="entry name" value="Helical_ferredxn"/>
</dbReference>
<dbReference type="STRING" id="1732.SAMN02910417_01777"/>
<dbReference type="SUPFAM" id="SSF46548">
    <property type="entry name" value="alpha-helical ferredoxin"/>
    <property type="match status" value="2"/>
</dbReference>
<dbReference type="InterPro" id="IPR037207">
    <property type="entry name" value="Nuop51_4Fe4S-bd_sf"/>
</dbReference>
<evidence type="ECO:0000313" key="2">
    <source>
        <dbReference type="EMBL" id="SDB23726.1"/>
    </source>
</evidence>
<dbReference type="Pfam" id="PF07992">
    <property type="entry name" value="Pyr_redox_2"/>
    <property type="match status" value="1"/>
</dbReference>
<feature type="domain" description="NADH-ubiquinone oxidoreductase 51kDa subunit iron-sulphur binding" evidence="1">
    <location>
        <begin position="45"/>
        <end position="90"/>
    </location>
</feature>
<name>A0A1G6BSZ1_EUBOX</name>
<dbReference type="SUPFAM" id="SSF51971">
    <property type="entry name" value="Nucleotide-binding domain"/>
    <property type="match status" value="2"/>
</dbReference>
<dbReference type="Proteomes" id="UP000199228">
    <property type="component" value="Unassembled WGS sequence"/>
</dbReference>
<dbReference type="NCBIfam" id="NF009410">
    <property type="entry name" value="PRK12771.1"/>
    <property type="match status" value="1"/>
</dbReference>
<dbReference type="PANTHER" id="PTHR42783:SF3">
    <property type="entry name" value="GLUTAMATE SYNTHASE [NADPH] SMALL CHAIN-RELATED"/>
    <property type="match status" value="1"/>
</dbReference>
<dbReference type="EMBL" id="FMXR01000012">
    <property type="protein sequence ID" value="SDB23726.1"/>
    <property type="molecule type" value="Genomic_DNA"/>
</dbReference>